<sequence>MTPRLTVWFDSGCPLCLREIALMRRLDRRGAIDFVDLGAAETDCPIDRAELLARFHAREDGRLLSGAAAFAAMWRAIPLLRPLGRLAGWPPLAPAFEAAYRRFLRLRPRLQRLLR</sequence>
<dbReference type="EMBL" id="FNAY01000006">
    <property type="protein sequence ID" value="SDF01491.1"/>
    <property type="molecule type" value="Genomic_DNA"/>
</dbReference>
<dbReference type="Pfam" id="PF04134">
    <property type="entry name" value="DCC1-like"/>
    <property type="match status" value="1"/>
</dbReference>
<dbReference type="PANTHER" id="PTHR34290">
    <property type="entry name" value="SI:CH73-390P7.2"/>
    <property type="match status" value="1"/>
</dbReference>
<dbReference type="OrthoDB" id="9801773at2"/>
<evidence type="ECO:0000313" key="2">
    <source>
        <dbReference type="Proteomes" id="UP000183812"/>
    </source>
</evidence>
<organism evidence="1 2">
    <name type="scientific">Rhodobacter capsulatus</name>
    <name type="common">Rhodopseudomonas capsulata</name>
    <dbReference type="NCBI Taxonomy" id="1061"/>
    <lineage>
        <taxon>Bacteria</taxon>
        <taxon>Pseudomonadati</taxon>
        <taxon>Pseudomonadota</taxon>
        <taxon>Alphaproteobacteria</taxon>
        <taxon>Rhodobacterales</taxon>
        <taxon>Rhodobacter group</taxon>
        <taxon>Rhodobacter</taxon>
    </lineage>
</organism>
<name>A0A1G7HM82_RHOCA</name>
<protein>
    <submittedName>
        <fullName evidence="1">Predicted thiol-disulfide oxidoreductase YuxK, DCC family</fullName>
    </submittedName>
</protein>
<accession>A0A1G7HM82</accession>
<dbReference type="InterPro" id="IPR007263">
    <property type="entry name" value="DCC1-like"/>
</dbReference>
<dbReference type="InterPro" id="IPR044691">
    <property type="entry name" value="DCC1_Trx"/>
</dbReference>
<evidence type="ECO:0000313" key="1">
    <source>
        <dbReference type="EMBL" id="SDF01491.1"/>
    </source>
</evidence>
<dbReference type="RefSeq" id="WP_074553366.1">
    <property type="nucleotide sequence ID" value="NZ_CP119563.1"/>
</dbReference>
<proteinExistence type="predicted"/>
<dbReference type="PANTHER" id="PTHR34290:SF2">
    <property type="entry name" value="OS04G0668800 PROTEIN"/>
    <property type="match status" value="1"/>
</dbReference>
<dbReference type="Proteomes" id="UP000183812">
    <property type="component" value="Unassembled WGS sequence"/>
</dbReference>
<dbReference type="AlphaFoldDB" id="A0A1G7HM82"/>
<gene>
    <name evidence="1" type="ORF">SAMN04244550_01505</name>
</gene>
<reference evidence="1 2" key="1">
    <citation type="submission" date="2016-10" db="EMBL/GenBank/DDBJ databases">
        <authorList>
            <person name="de Groot N.N."/>
        </authorList>
    </citation>
    <scope>NUCLEOTIDE SEQUENCE [LARGE SCALE GENOMIC DNA]</scope>
    <source>
        <strain evidence="2">DSM 938 / 37b4</strain>
    </source>
</reference>
<dbReference type="GO" id="GO:0015035">
    <property type="term" value="F:protein-disulfide reductase activity"/>
    <property type="evidence" value="ECO:0007669"/>
    <property type="project" value="InterPro"/>
</dbReference>